<reference evidence="2 3" key="1">
    <citation type="submission" date="2016-10" db="EMBL/GenBank/DDBJ databases">
        <authorList>
            <person name="de Groot N.N."/>
        </authorList>
    </citation>
    <scope>NUCLEOTIDE SEQUENCE [LARGE SCALE GENOMIC DNA]</scope>
    <source>
        <strain evidence="2 3">DSM 43019</strain>
    </source>
</reference>
<dbReference type="SMART" id="SM00347">
    <property type="entry name" value="HTH_MARR"/>
    <property type="match status" value="1"/>
</dbReference>
<protein>
    <submittedName>
        <fullName evidence="2">DNA-binding transcriptional regulator, MarR family</fullName>
    </submittedName>
</protein>
<organism evidence="2 3">
    <name type="scientific">Actinoplanes philippinensis</name>
    <dbReference type="NCBI Taxonomy" id="35752"/>
    <lineage>
        <taxon>Bacteria</taxon>
        <taxon>Bacillati</taxon>
        <taxon>Actinomycetota</taxon>
        <taxon>Actinomycetes</taxon>
        <taxon>Micromonosporales</taxon>
        <taxon>Micromonosporaceae</taxon>
        <taxon>Actinoplanes</taxon>
    </lineage>
</organism>
<keyword evidence="2" id="KW-0238">DNA-binding</keyword>
<dbReference type="SUPFAM" id="SSF46785">
    <property type="entry name" value="Winged helix' DNA-binding domain"/>
    <property type="match status" value="1"/>
</dbReference>
<dbReference type="PRINTS" id="PR00598">
    <property type="entry name" value="HTHMARR"/>
</dbReference>
<dbReference type="AlphaFoldDB" id="A0A1I2GD93"/>
<dbReference type="PANTHER" id="PTHR33164">
    <property type="entry name" value="TRANSCRIPTIONAL REGULATOR, MARR FAMILY"/>
    <property type="match status" value="1"/>
</dbReference>
<name>A0A1I2GD93_9ACTN</name>
<sequence length="165" mass="17855">MAKTIPDTAEAPPSLAVSAGGYELGYLMLLAGRAVQSAVDEAAAEGGLPAVDLIALYALRVHDGLTAGMVARLLHLQQSSITALADRLERSGLITRERDREDRRRVWLRLTDEGHDLLDRCGTRIRLTVRDRFASLTPDRAAAMAGLLSSVVEPWLTDIVAGARR</sequence>
<dbReference type="EMBL" id="FONV01000006">
    <property type="protein sequence ID" value="SFF14641.1"/>
    <property type="molecule type" value="Genomic_DNA"/>
</dbReference>
<dbReference type="GO" id="GO:0006950">
    <property type="term" value="P:response to stress"/>
    <property type="evidence" value="ECO:0007669"/>
    <property type="project" value="TreeGrafter"/>
</dbReference>
<dbReference type="GO" id="GO:0003677">
    <property type="term" value="F:DNA binding"/>
    <property type="evidence" value="ECO:0007669"/>
    <property type="project" value="UniProtKB-KW"/>
</dbReference>
<dbReference type="InterPro" id="IPR000835">
    <property type="entry name" value="HTH_MarR-typ"/>
</dbReference>
<dbReference type="Proteomes" id="UP000199645">
    <property type="component" value="Unassembled WGS sequence"/>
</dbReference>
<dbReference type="Pfam" id="PF12802">
    <property type="entry name" value="MarR_2"/>
    <property type="match status" value="1"/>
</dbReference>
<dbReference type="PANTHER" id="PTHR33164:SF43">
    <property type="entry name" value="HTH-TYPE TRANSCRIPTIONAL REPRESSOR YETL"/>
    <property type="match status" value="1"/>
</dbReference>
<evidence type="ECO:0000313" key="2">
    <source>
        <dbReference type="EMBL" id="SFF14641.1"/>
    </source>
</evidence>
<evidence type="ECO:0000313" key="3">
    <source>
        <dbReference type="Proteomes" id="UP000199645"/>
    </source>
</evidence>
<dbReference type="GO" id="GO:0003700">
    <property type="term" value="F:DNA-binding transcription factor activity"/>
    <property type="evidence" value="ECO:0007669"/>
    <property type="project" value="InterPro"/>
</dbReference>
<dbReference type="InterPro" id="IPR036390">
    <property type="entry name" value="WH_DNA-bd_sf"/>
</dbReference>
<feature type="domain" description="HTH marR-type" evidence="1">
    <location>
        <begin position="21"/>
        <end position="153"/>
    </location>
</feature>
<dbReference type="STRING" id="35752.SAMN05421541_106389"/>
<gene>
    <name evidence="2" type="ORF">SAMN05421541_106389</name>
</gene>
<dbReference type="RefSeq" id="WP_275413218.1">
    <property type="nucleotide sequence ID" value="NZ_BOMT01000024.1"/>
</dbReference>
<dbReference type="PROSITE" id="PS50995">
    <property type="entry name" value="HTH_MARR_2"/>
    <property type="match status" value="1"/>
</dbReference>
<accession>A0A1I2GD93</accession>
<evidence type="ECO:0000259" key="1">
    <source>
        <dbReference type="PROSITE" id="PS50995"/>
    </source>
</evidence>
<dbReference type="Gene3D" id="1.10.10.10">
    <property type="entry name" value="Winged helix-like DNA-binding domain superfamily/Winged helix DNA-binding domain"/>
    <property type="match status" value="1"/>
</dbReference>
<proteinExistence type="predicted"/>
<dbReference type="InterPro" id="IPR039422">
    <property type="entry name" value="MarR/SlyA-like"/>
</dbReference>
<keyword evidence="3" id="KW-1185">Reference proteome</keyword>
<dbReference type="InterPro" id="IPR036388">
    <property type="entry name" value="WH-like_DNA-bd_sf"/>
</dbReference>